<name>A0A2X0KQR9_9BASI</name>
<feature type="region of interest" description="Disordered" evidence="1">
    <location>
        <begin position="1"/>
        <end position="21"/>
    </location>
</feature>
<gene>
    <name evidence="2" type="ORF">BZ3500_MVSOF-1268-A1-R1_CHR12-2G03925</name>
</gene>
<dbReference type="STRING" id="289078.A0A2X0KQR9"/>
<sequence>MLWNARLVDSAETSRTQTERPLSLDPFDDRLGTYHKWLPASKTVRLNEDRRLSCLTPSQTQHSNLLFLSHPSLALSIGYAMFTYRTNLGRPNTRDGSVHQHVCVHLILPMPSPVSLLEKDPPDSGGAGHGELFDGTECHEPSLGPLSSSASTSPIPPAESSSLNASGMTQATLLLGLGLLHLGSWKRMQAYLMVQELRNPRDDTQDAAACREANALSAGFSFRLIILASRTNVVAKPGEVHRDVEGSRRCHRRISSTTPHAYWVNVHSVHVTEINVT</sequence>
<keyword evidence="3" id="KW-1185">Reference proteome</keyword>
<dbReference type="EMBL" id="FMWP01000052">
    <property type="protein sequence ID" value="SCZ94478.1"/>
    <property type="molecule type" value="Genomic_DNA"/>
</dbReference>
<evidence type="ECO:0000313" key="3">
    <source>
        <dbReference type="Proteomes" id="UP000249723"/>
    </source>
</evidence>
<evidence type="ECO:0000313" key="2">
    <source>
        <dbReference type="EMBL" id="SCZ94478.1"/>
    </source>
</evidence>
<reference evidence="3" key="1">
    <citation type="submission" date="2016-10" db="EMBL/GenBank/DDBJ databases">
        <authorList>
            <person name="Jeantristanb JTB J.-T."/>
            <person name="Ricardo R."/>
        </authorList>
    </citation>
    <scope>NUCLEOTIDE SEQUENCE [LARGE SCALE GENOMIC DNA]</scope>
</reference>
<protein>
    <submittedName>
        <fullName evidence="2">BZ3500_MvSof-1268-A1-R1_Chr12-2g03925 protein</fullName>
    </submittedName>
</protein>
<accession>A0A2X0KQR9</accession>
<feature type="compositionally biased region" description="Low complexity" evidence="1">
    <location>
        <begin position="141"/>
        <end position="162"/>
    </location>
</feature>
<feature type="compositionally biased region" description="Polar residues" evidence="1">
    <location>
        <begin position="11"/>
        <end position="20"/>
    </location>
</feature>
<dbReference type="AlphaFoldDB" id="A0A2X0KQR9"/>
<proteinExistence type="predicted"/>
<evidence type="ECO:0000256" key="1">
    <source>
        <dbReference type="SAM" id="MobiDB-lite"/>
    </source>
</evidence>
<feature type="region of interest" description="Disordered" evidence="1">
    <location>
        <begin position="115"/>
        <end position="163"/>
    </location>
</feature>
<dbReference type="Proteomes" id="UP000249723">
    <property type="component" value="Unassembled WGS sequence"/>
</dbReference>
<organism evidence="2 3">
    <name type="scientific">Microbotryum saponariae</name>
    <dbReference type="NCBI Taxonomy" id="289078"/>
    <lineage>
        <taxon>Eukaryota</taxon>
        <taxon>Fungi</taxon>
        <taxon>Dikarya</taxon>
        <taxon>Basidiomycota</taxon>
        <taxon>Pucciniomycotina</taxon>
        <taxon>Microbotryomycetes</taxon>
        <taxon>Microbotryales</taxon>
        <taxon>Microbotryaceae</taxon>
        <taxon>Microbotryum</taxon>
    </lineage>
</organism>